<name>A0A1M6TRW2_SELRU</name>
<dbReference type="GO" id="GO:0090313">
    <property type="term" value="P:regulation of protein targeting to membrane"/>
    <property type="evidence" value="ECO:0007669"/>
    <property type="project" value="TreeGrafter"/>
</dbReference>
<comment type="subcellular location">
    <subcellularLocation>
        <location evidence="1">Membrane</location>
        <topology evidence="1">Single-pass membrane protein</topology>
    </subcellularLocation>
</comment>
<dbReference type="Proteomes" id="UP000184263">
    <property type="component" value="Unassembled WGS sequence"/>
</dbReference>
<evidence type="ECO:0000259" key="6">
    <source>
        <dbReference type="Pfam" id="PF04357"/>
    </source>
</evidence>
<dbReference type="InterPro" id="IPR052894">
    <property type="entry name" value="AsmA-related"/>
</dbReference>
<dbReference type="PANTHER" id="PTHR30441:SF4">
    <property type="entry name" value="PROTEIN ASMA"/>
    <property type="match status" value="1"/>
</dbReference>
<evidence type="ECO:0000256" key="4">
    <source>
        <dbReference type="ARBA" id="ARBA00023136"/>
    </source>
</evidence>
<dbReference type="GO" id="GO:0005886">
    <property type="term" value="C:plasma membrane"/>
    <property type="evidence" value="ECO:0007669"/>
    <property type="project" value="InterPro"/>
</dbReference>
<proteinExistence type="predicted"/>
<keyword evidence="2 5" id="KW-0812">Transmembrane</keyword>
<evidence type="ECO:0000256" key="1">
    <source>
        <dbReference type="ARBA" id="ARBA00004167"/>
    </source>
</evidence>
<dbReference type="GO" id="GO:0009306">
    <property type="term" value="P:protein secretion"/>
    <property type="evidence" value="ECO:0007669"/>
    <property type="project" value="InterPro"/>
</dbReference>
<dbReference type="PANTHER" id="PTHR30441">
    <property type="entry name" value="DUF748 DOMAIN-CONTAINING PROTEIN"/>
    <property type="match status" value="1"/>
</dbReference>
<protein>
    <submittedName>
        <fullName evidence="7">Translocation and assembly module TamB</fullName>
    </submittedName>
</protein>
<gene>
    <name evidence="7" type="ORF">SAMN05216582_1095</name>
</gene>
<keyword evidence="3 5" id="KW-1133">Transmembrane helix</keyword>
<evidence type="ECO:0000313" key="8">
    <source>
        <dbReference type="Proteomes" id="UP000184263"/>
    </source>
</evidence>
<dbReference type="Pfam" id="PF04357">
    <property type="entry name" value="TamB"/>
    <property type="match status" value="1"/>
</dbReference>
<sequence>MKGKTWMIGGVFTAVVAVSTLWYYVQTNNFMQQAGEQVAALATQALGTQVDIGRIEVDSLHELKLHDLAIYDKQAELIARADSARVSYRLLSALSTPADAISEIAVSGVDAQLTERSDGTWNVEDLISQEKSSQEFHGRIKVDDARINVRRQGQELALTDVAASVDCADFPVYKADFAAKNQGTAVAGNAVISDTRQILNAKVSGLDIEKYLPLVPAGLIPENVEIQEGRLPQAEIHAYRRDGDLFVSGEGDLADGKVQVDGTTIEAIQAHASFTNEEILLSAQAEAAGQQAKVHGKIKNLTTRPYLDLEAESESFDPSMILTNIPYSGAARFAVKVTGDIKDPSVDGSVEVPQGQAAGIAFSGARANVRYQDKNVFVRNFSAQLCGGKASGEAVLSTENLGYTVHLKADDIDAAQGAAFVPELAGVSGRVSVDIGGNGTGTDLSTLQLYGTAAVKNAAYQGFTIDRASTSFYLADDDLIVDYLSVNMPNHSSLGLEGSIRDMRGRAQLDLAFYGGHVDLSLLQNLDPRLELSGLSDFKGTVHGDKANPQVEIKFSGLKGSIFKQPFDSLKFKASGSLDGVGIDDFLMEKGGKEVWRAAGSVGFTGEKKVNLQLDTMGARMEDIAALIAPDQPITGNVDNIIKVTGTLDNPQAVGYIHFYRGSYHGVLLSGMDGDYFLENGRLRLQDFHAYSPMIDMVLNGTITTDNQALDMEVVAKDIDLTRVKHKLPYDISGHGTFKGKISGTANDPEFHGILDFPEIQANGETVTNLRGMVKYRGKSFDIDHFGFEQNGGSYDMELSYHTDTDAVLGDVVLQKVDMAGLAALLDKKNDVLSGTADLTAHISGTAHNPTAQVSGKIDKGIAGGYDIHGVELDLRLLNNVVYVKKLQGSQGDNGKFAADGTVEIGGPINAKLTASQLELGMFTGLAGIKARGVTGTADIDAVLGGYTHNPAADVKVKAVNGGFQGASFDTLSSEAHLKNGLIDLTELRVDKKVGEKDCAATAKGIVPLKALTAKPDEWLEDFEQIQLTIGLQNADLSLLPTISKQIDWAVGATEGELKIHGALSHPQFDGNITIPNGAVKIKDIKDPVTDMAARVNFRGQQVTVEEFSGKMGGGSYNLKGKLTLNGLEPEHYDFSLLVDQLGIKSSFFEGPLNGELFLTDTDFYGQHLPKLAGHIDFDRCKVSVPTIPEGEGELPEMVLDVQVNVGDKVHFYTPYLYDLYLTGGFHAGGITSHPKMSGSLQVKRGGTINYLKTEFKIREGIANFNQVASFLPSIDFFADTKLSRTRVFLSVKGPLGAAEMKLSSSPEMSQTQIIQLLTLRDAYKEGQANMDAGDLLVVGLQMGFLSEMEAMMRQYLLLDKFSISRGNGSAFDNNRAEKENSENKYDFNVSMGKYVTDKVMLRYIKGFGGDNINRYGVQYDLDDRWGLTVEREANEYIFGVEARIPF</sequence>
<dbReference type="InterPro" id="IPR007452">
    <property type="entry name" value="TamB_C"/>
</dbReference>
<evidence type="ECO:0000256" key="3">
    <source>
        <dbReference type="ARBA" id="ARBA00022989"/>
    </source>
</evidence>
<dbReference type="EMBL" id="FRBC01000009">
    <property type="protein sequence ID" value="SHK59725.1"/>
    <property type="molecule type" value="Genomic_DNA"/>
</dbReference>
<reference evidence="7 8" key="1">
    <citation type="submission" date="2016-11" db="EMBL/GenBank/DDBJ databases">
        <authorList>
            <person name="Jaros S."/>
            <person name="Januszkiewicz K."/>
            <person name="Wedrychowicz H."/>
        </authorList>
    </citation>
    <scope>NUCLEOTIDE SEQUENCE [LARGE SCALE GENOMIC DNA]</scope>
    <source>
        <strain evidence="7 8">HD4</strain>
    </source>
</reference>
<keyword evidence="4 5" id="KW-0472">Membrane</keyword>
<organism evidence="7 8">
    <name type="scientific">Selenomonas ruminantium</name>
    <dbReference type="NCBI Taxonomy" id="971"/>
    <lineage>
        <taxon>Bacteria</taxon>
        <taxon>Bacillati</taxon>
        <taxon>Bacillota</taxon>
        <taxon>Negativicutes</taxon>
        <taxon>Selenomonadales</taxon>
        <taxon>Selenomonadaceae</taxon>
        <taxon>Selenomonas</taxon>
    </lineage>
</organism>
<feature type="transmembrane region" description="Helical" evidence="5">
    <location>
        <begin position="7"/>
        <end position="25"/>
    </location>
</feature>
<evidence type="ECO:0000256" key="2">
    <source>
        <dbReference type="ARBA" id="ARBA00022692"/>
    </source>
</evidence>
<evidence type="ECO:0000256" key="5">
    <source>
        <dbReference type="SAM" id="Phobius"/>
    </source>
</evidence>
<accession>A0A1M6TRW2</accession>
<feature type="domain" description="Translocation and assembly module TamB C-terminal" evidence="6">
    <location>
        <begin position="1113"/>
        <end position="1435"/>
    </location>
</feature>
<evidence type="ECO:0000313" key="7">
    <source>
        <dbReference type="EMBL" id="SHK59725.1"/>
    </source>
</evidence>